<name>A0ABV9Q7Z6_9BACL</name>
<gene>
    <name evidence="1" type="ORF">ACFO8Q_15600</name>
</gene>
<comment type="caution">
    <text evidence="1">The sequence shown here is derived from an EMBL/GenBank/DDBJ whole genome shotgun (WGS) entry which is preliminary data.</text>
</comment>
<dbReference type="Pfam" id="PF09963">
    <property type="entry name" value="DUF2197"/>
    <property type="match status" value="1"/>
</dbReference>
<dbReference type="Proteomes" id="UP001596002">
    <property type="component" value="Unassembled WGS sequence"/>
</dbReference>
<organism evidence="1 2">
    <name type="scientific">Effusibacillus consociatus</name>
    <dbReference type="NCBI Taxonomy" id="1117041"/>
    <lineage>
        <taxon>Bacteria</taxon>
        <taxon>Bacillati</taxon>
        <taxon>Bacillota</taxon>
        <taxon>Bacilli</taxon>
        <taxon>Bacillales</taxon>
        <taxon>Alicyclobacillaceae</taxon>
        <taxon>Effusibacillus</taxon>
    </lineage>
</organism>
<protein>
    <submittedName>
        <fullName evidence="1">DUF2197 domain-containing protein</fullName>
    </submittedName>
</protein>
<evidence type="ECO:0000313" key="2">
    <source>
        <dbReference type="Proteomes" id="UP001596002"/>
    </source>
</evidence>
<dbReference type="EMBL" id="JBHSHC010000112">
    <property type="protein sequence ID" value="MFC4768770.1"/>
    <property type="molecule type" value="Genomic_DNA"/>
</dbReference>
<proteinExistence type="predicted"/>
<keyword evidence="2" id="KW-1185">Reference proteome</keyword>
<evidence type="ECO:0000313" key="1">
    <source>
        <dbReference type="EMBL" id="MFC4768770.1"/>
    </source>
</evidence>
<sequence length="52" mass="5901">MSEYQLRCSLCGTVSDAEEQNVGQLLAAKDKHVHICQPCQAKIKFESDQKYK</sequence>
<accession>A0ABV9Q7Z6</accession>
<reference evidence="2" key="1">
    <citation type="journal article" date="2019" name="Int. J. Syst. Evol. Microbiol.">
        <title>The Global Catalogue of Microorganisms (GCM) 10K type strain sequencing project: providing services to taxonomists for standard genome sequencing and annotation.</title>
        <authorList>
            <consortium name="The Broad Institute Genomics Platform"/>
            <consortium name="The Broad Institute Genome Sequencing Center for Infectious Disease"/>
            <person name="Wu L."/>
            <person name="Ma J."/>
        </authorList>
    </citation>
    <scope>NUCLEOTIDE SEQUENCE [LARGE SCALE GENOMIC DNA]</scope>
    <source>
        <strain evidence="2">WYCCWR 12678</strain>
    </source>
</reference>
<dbReference type="InterPro" id="IPR019241">
    <property type="entry name" value="DUF2197"/>
</dbReference>
<dbReference type="RefSeq" id="WP_380026714.1">
    <property type="nucleotide sequence ID" value="NZ_JBHSHC010000112.1"/>
</dbReference>